<keyword evidence="3" id="KW-1185">Reference proteome</keyword>
<organism evidence="2 3">
    <name type="scientific">Nepenthes gracilis</name>
    <name type="common">Slender pitcher plant</name>
    <dbReference type="NCBI Taxonomy" id="150966"/>
    <lineage>
        <taxon>Eukaryota</taxon>
        <taxon>Viridiplantae</taxon>
        <taxon>Streptophyta</taxon>
        <taxon>Embryophyta</taxon>
        <taxon>Tracheophyta</taxon>
        <taxon>Spermatophyta</taxon>
        <taxon>Magnoliopsida</taxon>
        <taxon>eudicotyledons</taxon>
        <taxon>Gunneridae</taxon>
        <taxon>Pentapetalae</taxon>
        <taxon>Caryophyllales</taxon>
        <taxon>Nepenthaceae</taxon>
        <taxon>Nepenthes</taxon>
    </lineage>
</organism>
<dbReference type="AlphaFoldDB" id="A0AAD3T1V0"/>
<reference evidence="2" key="1">
    <citation type="submission" date="2023-05" db="EMBL/GenBank/DDBJ databases">
        <title>Nepenthes gracilis genome sequencing.</title>
        <authorList>
            <person name="Fukushima K."/>
        </authorList>
    </citation>
    <scope>NUCLEOTIDE SEQUENCE</scope>
    <source>
        <strain evidence="2">SING2019-196</strain>
    </source>
</reference>
<comment type="caution">
    <text evidence="2">The sequence shown here is derived from an EMBL/GenBank/DDBJ whole genome shotgun (WGS) entry which is preliminary data.</text>
</comment>
<gene>
    <name evidence="2" type="ORF">Nepgr_022906</name>
</gene>
<dbReference type="Proteomes" id="UP001279734">
    <property type="component" value="Unassembled WGS sequence"/>
</dbReference>
<evidence type="ECO:0000313" key="2">
    <source>
        <dbReference type="EMBL" id="GMH21064.1"/>
    </source>
</evidence>
<evidence type="ECO:0000313" key="3">
    <source>
        <dbReference type="Proteomes" id="UP001279734"/>
    </source>
</evidence>
<sequence length="121" mass="13152">MSPSGNKRPANNNAAASASTSTSISTSVANISSVDIHFLAMKKPESQPTLCSLDAENSLRFNFNHEDERPSLMIVDEGLKSDDIISPPETFELRLPTVSMPICHGKRLRVPTLLRSLSSNL</sequence>
<dbReference type="EMBL" id="BSYO01000022">
    <property type="protein sequence ID" value="GMH21064.1"/>
    <property type="molecule type" value="Genomic_DNA"/>
</dbReference>
<protein>
    <submittedName>
        <fullName evidence="2">Uncharacterized protein</fullName>
    </submittedName>
</protein>
<feature type="compositionally biased region" description="Low complexity" evidence="1">
    <location>
        <begin position="10"/>
        <end position="24"/>
    </location>
</feature>
<feature type="region of interest" description="Disordered" evidence="1">
    <location>
        <begin position="1"/>
        <end position="24"/>
    </location>
</feature>
<proteinExistence type="predicted"/>
<evidence type="ECO:0000256" key="1">
    <source>
        <dbReference type="SAM" id="MobiDB-lite"/>
    </source>
</evidence>
<name>A0AAD3T1V0_NEPGR</name>
<accession>A0AAD3T1V0</accession>